<sequence>MKILTAIITIQMLFCTIAFSSIAPVRLSVASEFKLDVEGLNLLIESPFRKDYLLLDSGRQTLYYVPLDQHGAIRVSVTIKDSRFIEHRLFDGSVYENGISLSIFPLPYPSNIYFRKYTAQETTIFERSTDYGAIFGTLFLGAAALASGVITYYLYSYDQSLYYGTGILSIILSYFTVRDLFTKEYSREVIDEVASRKKADDMNQEFQTRLVLYESYLKRNISYSEMRIFFMNQFEGYFSRMSVR</sequence>
<keyword evidence="3" id="KW-1185">Reference proteome</keyword>
<feature type="transmembrane region" description="Helical" evidence="1">
    <location>
        <begin position="161"/>
        <end position="177"/>
    </location>
</feature>
<gene>
    <name evidence="2" type="ORF">MESINF_1128</name>
</gene>
<dbReference type="AlphaFoldDB" id="A0A7Z7PQM1"/>
<dbReference type="EMBL" id="LS974202">
    <property type="protein sequence ID" value="SSC12572.1"/>
    <property type="molecule type" value="Genomic_DNA"/>
</dbReference>
<dbReference type="Proteomes" id="UP000250796">
    <property type="component" value="Chromosome MESINF"/>
</dbReference>
<keyword evidence="1" id="KW-0472">Membrane</keyword>
<dbReference type="RefSeq" id="WP_169698869.1">
    <property type="nucleotide sequence ID" value="NZ_LS974202.1"/>
</dbReference>
<feature type="transmembrane region" description="Helical" evidence="1">
    <location>
        <begin position="133"/>
        <end position="155"/>
    </location>
</feature>
<evidence type="ECO:0000256" key="1">
    <source>
        <dbReference type="SAM" id="Phobius"/>
    </source>
</evidence>
<proteinExistence type="predicted"/>
<protein>
    <submittedName>
        <fullName evidence="2">Uncharacterized protein</fullName>
    </submittedName>
</protein>
<dbReference type="KEGG" id="minf:MESINF_1128"/>
<reference evidence="2 3" key="1">
    <citation type="submission" date="2017-01" db="EMBL/GenBank/DDBJ databases">
        <authorList>
            <person name="Erauso G."/>
        </authorList>
    </citation>
    <scope>NUCLEOTIDE SEQUENCE [LARGE SCALE GENOMIC DNA]</scope>
    <source>
        <strain evidence="2">MESINF1</strain>
    </source>
</reference>
<accession>A0A7Z7PQM1</accession>
<evidence type="ECO:0000313" key="3">
    <source>
        <dbReference type="Proteomes" id="UP000250796"/>
    </source>
</evidence>
<organism evidence="2 3">
    <name type="scientific">Mesotoga infera</name>
    <dbReference type="NCBI Taxonomy" id="1236046"/>
    <lineage>
        <taxon>Bacteria</taxon>
        <taxon>Thermotogati</taxon>
        <taxon>Thermotogota</taxon>
        <taxon>Thermotogae</taxon>
        <taxon>Kosmotogales</taxon>
        <taxon>Kosmotogaceae</taxon>
        <taxon>Mesotoga</taxon>
    </lineage>
</organism>
<name>A0A7Z7PQM1_9BACT</name>
<evidence type="ECO:0000313" key="2">
    <source>
        <dbReference type="EMBL" id="SSC12572.1"/>
    </source>
</evidence>
<keyword evidence="1" id="KW-1133">Transmembrane helix</keyword>
<keyword evidence="1" id="KW-0812">Transmembrane</keyword>